<dbReference type="AlphaFoldDB" id="A0A6J6RIA0"/>
<dbReference type="NCBIfam" id="TIGR01981">
    <property type="entry name" value="sufD"/>
    <property type="match status" value="1"/>
</dbReference>
<dbReference type="InterPro" id="IPR037284">
    <property type="entry name" value="SUF_FeS_clus_asmbl_SufBD_sf"/>
</dbReference>
<protein>
    <submittedName>
        <fullName evidence="3">Unannotated protein</fullName>
    </submittedName>
</protein>
<dbReference type="InterPro" id="IPR000825">
    <property type="entry name" value="SUF_FeS_clus_asmbl_SufBD_core"/>
</dbReference>
<feature type="domain" description="SUF system FeS cluster assembly SufBD core" evidence="1">
    <location>
        <begin position="166"/>
        <end position="397"/>
    </location>
</feature>
<dbReference type="PANTHER" id="PTHR43575:SF1">
    <property type="entry name" value="PROTEIN ABCI7, CHLOROPLASTIC"/>
    <property type="match status" value="1"/>
</dbReference>
<organism evidence="3">
    <name type="scientific">freshwater metagenome</name>
    <dbReference type="NCBI Taxonomy" id="449393"/>
    <lineage>
        <taxon>unclassified sequences</taxon>
        <taxon>metagenomes</taxon>
        <taxon>ecological metagenomes</taxon>
    </lineage>
</organism>
<dbReference type="Pfam" id="PF01458">
    <property type="entry name" value="SUFBD_core"/>
    <property type="match status" value="1"/>
</dbReference>
<sequence>MTNPFSPAAARAISGPSWLVKRRVDAAEKLATTAWPSATEEIWRYSRVDDFDPERYHPDPRPTKPETAPGGGPFAAEVGARAGLVVIHNGHVVHRELDDALAAQGVWLGDIADAEEKARERLGTVTDSSPDAFTLLHDGFMTGGACLHVPEGVVIEKPVVVVHWSEGDGAAIFPHTLLIAEPGSEVTLVERAASAPAAKGMLVDAVVELLVDDRAHVRYVGVQEHGPQTWQIALQRAHLGREATLRSSAVALGGEYARLRSESILLGEGAESDLLAVYFGDGDQMLDFRTLQEHRAPRTRSDLLFKGAVEDNARSVYSGLVHLLPDADKAKAYQTNRNLVLTEGASAESIPNLIIEANDVQCSHASTVGPIDEDQLYYLETRGIPPEDAERLIILGFFDDVFDRLPVPDLVGSLRRSVIDKLERGTA</sequence>
<dbReference type="InterPro" id="IPR045595">
    <property type="entry name" value="SufBD_N"/>
</dbReference>
<dbReference type="PANTHER" id="PTHR43575">
    <property type="entry name" value="PROTEIN ABCI7, CHLOROPLASTIC"/>
    <property type="match status" value="1"/>
</dbReference>
<proteinExistence type="predicted"/>
<evidence type="ECO:0000313" key="3">
    <source>
        <dbReference type="EMBL" id="CAB4721258.1"/>
    </source>
</evidence>
<name>A0A6J6RIA0_9ZZZZ</name>
<feature type="domain" description="SUF system FeS cluster assembly SufBD N-terminal" evidence="2">
    <location>
        <begin position="19"/>
        <end position="160"/>
    </location>
</feature>
<accession>A0A6J6RIA0</accession>
<dbReference type="Pfam" id="PF19295">
    <property type="entry name" value="SufBD_N"/>
    <property type="match status" value="1"/>
</dbReference>
<dbReference type="InterPro" id="IPR055346">
    <property type="entry name" value="Fe-S_cluster_assembly_SufBD"/>
</dbReference>
<dbReference type="SUPFAM" id="SSF101960">
    <property type="entry name" value="Stabilizer of iron transporter SufD"/>
    <property type="match status" value="1"/>
</dbReference>
<dbReference type="InterPro" id="IPR011542">
    <property type="entry name" value="SUF_FeS_clus_asmbl_SufD"/>
</dbReference>
<dbReference type="EMBL" id="CAEZYK010000027">
    <property type="protein sequence ID" value="CAB4721258.1"/>
    <property type="molecule type" value="Genomic_DNA"/>
</dbReference>
<evidence type="ECO:0000259" key="1">
    <source>
        <dbReference type="Pfam" id="PF01458"/>
    </source>
</evidence>
<reference evidence="3" key="1">
    <citation type="submission" date="2020-05" db="EMBL/GenBank/DDBJ databases">
        <authorList>
            <person name="Chiriac C."/>
            <person name="Salcher M."/>
            <person name="Ghai R."/>
            <person name="Kavagutti S V."/>
        </authorList>
    </citation>
    <scope>NUCLEOTIDE SEQUENCE</scope>
</reference>
<evidence type="ECO:0000259" key="2">
    <source>
        <dbReference type="Pfam" id="PF19295"/>
    </source>
</evidence>
<dbReference type="GO" id="GO:0016226">
    <property type="term" value="P:iron-sulfur cluster assembly"/>
    <property type="evidence" value="ECO:0007669"/>
    <property type="project" value="InterPro"/>
</dbReference>
<gene>
    <name evidence="3" type="ORF">UFOPK2683_00636</name>
</gene>